<evidence type="ECO:0000256" key="4">
    <source>
        <dbReference type="ARBA" id="ARBA00019622"/>
    </source>
</evidence>
<feature type="region of interest" description="Disordered" evidence="12">
    <location>
        <begin position="1388"/>
        <end position="1446"/>
    </location>
</feature>
<accession>A0A6A6UU84</accession>
<dbReference type="InterPro" id="IPR057344">
    <property type="entry name" value="ARM_SRB8"/>
</dbReference>
<dbReference type="GO" id="GO:0016592">
    <property type="term" value="C:mediator complex"/>
    <property type="evidence" value="ECO:0007669"/>
    <property type="project" value="InterPro"/>
</dbReference>
<dbReference type="GO" id="GO:0006357">
    <property type="term" value="P:regulation of transcription by RNA polymerase II"/>
    <property type="evidence" value="ECO:0007669"/>
    <property type="project" value="InterPro"/>
</dbReference>
<evidence type="ECO:0000256" key="11">
    <source>
        <dbReference type="ARBA" id="ARBA00032010"/>
    </source>
</evidence>
<evidence type="ECO:0000256" key="9">
    <source>
        <dbReference type="ARBA" id="ARBA00023242"/>
    </source>
</evidence>
<evidence type="ECO:0000256" key="3">
    <source>
        <dbReference type="ARBA" id="ARBA00011629"/>
    </source>
</evidence>
<evidence type="ECO:0000256" key="10">
    <source>
        <dbReference type="ARBA" id="ARBA00025661"/>
    </source>
</evidence>
<keyword evidence="6" id="KW-0805">Transcription regulation</keyword>
<evidence type="ECO:0000313" key="14">
    <source>
        <dbReference type="EMBL" id="KAF2675007.1"/>
    </source>
</evidence>
<name>A0A6A6UU84_9PEZI</name>
<protein>
    <recommendedName>
        <fullName evidence="4">Mediator of RNA polymerase II transcription subunit 12</fullName>
    </recommendedName>
    <alternativeName>
        <fullName evidence="11">Mediator complex subunit 12</fullName>
    </alternativeName>
</protein>
<keyword evidence="9" id="KW-0539">Nucleus</keyword>
<proteinExistence type="inferred from homology"/>
<feature type="compositionally biased region" description="Low complexity" evidence="12">
    <location>
        <begin position="1408"/>
        <end position="1430"/>
    </location>
</feature>
<comment type="subcellular location">
    <subcellularLocation>
        <location evidence="1">Nucleus</location>
    </subcellularLocation>
</comment>
<dbReference type="PANTHER" id="PTHR46567:SF1">
    <property type="entry name" value="MEDIATOR OF RNA POLYMERASE II TRANSCRIPTION SUBUNIT 12"/>
    <property type="match status" value="1"/>
</dbReference>
<dbReference type="GO" id="GO:0003712">
    <property type="term" value="F:transcription coregulator activity"/>
    <property type="evidence" value="ECO:0007669"/>
    <property type="project" value="InterPro"/>
</dbReference>
<keyword evidence="15" id="KW-1185">Reference proteome</keyword>
<comment type="similarity">
    <text evidence="2">Belongs to the Mediator complex subunit 12 family.</text>
</comment>
<dbReference type="PANTHER" id="PTHR46567">
    <property type="entry name" value="MEDIATOR OF RNA POLYMERASE II TRANSCRIPTION SUBUNIT 12"/>
    <property type="match status" value="1"/>
</dbReference>
<keyword evidence="8" id="KW-0804">Transcription</keyword>
<feature type="region of interest" description="Disordered" evidence="12">
    <location>
        <begin position="1"/>
        <end position="44"/>
    </location>
</feature>
<evidence type="ECO:0000256" key="1">
    <source>
        <dbReference type="ARBA" id="ARBA00004123"/>
    </source>
</evidence>
<dbReference type="SMART" id="SM01281">
    <property type="entry name" value="Med12"/>
    <property type="match status" value="1"/>
</dbReference>
<keyword evidence="5" id="KW-0678">Repressor</keyword>
<evidence type="ECO:0000256" key="12">
    <source>
        <dbReference type="SAM" id="MobiDB-lite"/>
    </source>
</evidence>
<evidence type="ECO:0000256" key="5">
    <source>
        <dbReference type="ARBA" id="ARBA00022491"/>
    </source>
</evidence>
<dbReference type="Pfam" id="PF25326">
    <property type="entry name" value="ARM_SRB8"/>
    <property type="match status" value="1"/>
</dbReference>
<feature type="compositionally biased region" description="Polar residues" evidence="12">
    <location>
        <begin position="25"/>
        <end position="44"/>
    </location>
</feature>
<dbReference type="EMBL" id="MU004230">
    <property type="protein sequence ID" value="KAF2675007.1"/>
    <property type="molecule type" value="Genomic_DNA"/>
</dbReference>
<feature type="domain" description="Mediator complex subunit Med12" evidence="13">
    <location>
        <begin position="224"/>
        <end position="287"/>
    </location>
</feature>
<evidence type="ECO:0000256" key="2">
    <source>
        <dbReference type="ARBA" id="ARBA00010289"/>
    </source>
</evidence>
<evidence type="ECO:0000313" key="15">
    <source>
        <dbReference type="Proteomes" id="UP000799302"/>
    </source>
</evidence>
<dbReference type="InterPro" id="IPR019035">
    <property type="entry name" value="Mediator_Med12"/>
</dbReference>
<dbReference type="Proteomes" id="UP000799302">
    <property type="component" value="Unassembled WGS sequence"/>
</dbReference>
<feature type="compositionally biased region" description="Polar residues" evidence="12">
    <location>
        <begin position="1388"/>
        <end position="1400"/>
    </location>
</feature>
<comment type="function">
    <text evidence="10">Component of the SRB8-11 complex. The SRB8-11 complex is a regulatory module of the Mediator complex which is itself involved in regulation of basal and activated RNA polymerase II-dependent transcription. The SRB8-11 complex may be involved in the transcriptional repression of a subset of genes regulated by Mediator. It may inhibit the association of the Mediator complex with RNA polymerase II to form the holoenzyme complex.</text>
</comment>
<sequence length="1483" mass="164560">MSSRFPVGIQQPSPQPLAVHHGRPTLSTSAGAAANNSRNMRQGGVATSSAISGFSDSPASDYVPVNVKLETDSDITASPAPDFYAELAPLPPRPAFHTLNRKLPTSTPPALPAVATVNTLVNDVRAQNMEIPPASRVYPQGGIADFSPWKGKHSEKPPVEDIMNEQSIKSGFQNKSAINNESNTARPSLWSHLKKQGGPQNLSSLFVSLLEKRQVAGRVSGSSTFKPPPRLAMSNTRREAFLHELADPTWPLRKLNRSVPSTIVGRVLLDQCLSKNIPIPRAIWLAKCNGANEMRALKRKSTTGTTTMGSETRWIKDWTVQVEQFLQSVIHNVGEADWKTQVDYAIRLSSHFFSEHLLDNEHYLDWLLKSIETCTTQHLPIWLLLVQIYWPSLTGYRRRGCRLAESFLAHLEKIKADESDDLLAPIIDKLEALITILAISHHGCLILPRTWARFSAFFTSTAKRSTDMRLPEAISNLIYRNNRLTDRSSSRSTNINEKSKIIECLDQQALNLSPKEIVSNILDISDNLDTIVPILLQWASSIHRSGRYRIYAVVRILRRLRHLDDEFDELLWTSIQQLHNSQDLVHQRLFQIVVELVRASQFSVGRFVQHLIAIGASSGKDPRNDCLLQLLKHIPDVNLPEGVSNMRLSILKTTGLVSLTGEELFTKQKAAILVELAGSNASYACPAVSRSFGDLSLCQKFELGHAIRNEMLSILDDIISSRDRHLTQPEAARTFESQFFYARAIMEEISEYPCLADILGNMLDLENQTILTFVMETLHFGHRNFISIGAMHPLFDKLVTTYETIRARQPLMRPFCSEMLDLSSTLDTNQVLVAQVTNDLLRSDHIQAATICSPASDNAGDFMQLNTAETDDEIERILSSGTTMDDQAMGRVFKRIFARLEVAYKTKATDQLQFGNWFTRLRSFDPTSFDTLLRQHLSELLMTSQGLEMTFNFLLQVIIGSSCMTLAEFSSFSQNAANVQNQSDALQFQGKLALLMACIPESTKRPNVCIQDMYRFRLCQKVYASAYPSAMFTLLGDIFTFADNISIDDADEAIQRLLSSSGLTQTLIDTLATSQEQRLEFINLLRSLSATTIQYGQTLTGLLVNPNQSVAMKTSLDEQVLRVLRSMDELSVSFGSLNLDAMQCESSLAQNMSSGSLATSLMRAMFTVVNDSNSICFEILSYLGHNVKEEIFQLAEDHILGLNIATTSLSQTAEGNSSELQNYLRVIQQVAGSATTDNDASSISGIMEKLKSIISIFNADLEDGTIGSDCKPSISVLEDWIRALLQLIIIQRQTSSTQKLAPHDSLTFYSLLSTLLVYPQLQTSIDLLDFMFDVAAMFSDDLTDEQRTFMSKSDFWRASDPRLSFLQGPSACPADAWLGLVLAQPASTGSVSAPSSQTPAPRTPITKQQSSQQSRPGSQQRGSSQTQTAQLPGQLRSNQAPPKTFAPPVQFPLKYWELLPDQGAAGAANDTAISLSLFGTRKA</sequence>
<gene>
    <name evidence="14" type="ORF">BT63DRAFT_26410</name>
</gene>
<organism evidence="14 15">
    <name type="scientific">Microthyrium microscopicum</name>
    <dbReference type="NCBI Taxonomy" id="703497"/>
    <lineage>
        <taxon>Eukaryota</taxon>
        <taxon>Fungi</taxon>
        <taxon>Dikarya</taxon>
        <taxon>Ascomycota</taxon>
        <taxon>Pezizomycotina</taxon>
        <taxon>Dothideomycetes</taxon>
        <taxon>Dothideomycetes incertae sedis</taxon>
        <taxon>Microthyriales</taxon>
        <taxon>Microthyriaceae</taxon>
        <taxon>Microthyrium</taxon>
    </lineage>
</organism>
<reference evidence="14" key="1">
    <citation type="journal article" date="2020" name="Stud. Mycol.">
        <title>101 Dothideomycetes genomes: a test case for predicting lifestyles and emergence of pathogens.</title>
        <authorList>
            <person name="Haridas S."/>
            <person name="Albert R."/>
            <person name="Binder M."/>
            <person name="Bloem J."/>
            <person name="Labutti K."/>
            <person name="Salamov A."/>
            <person name="Andreopoulos B."/>
            <person name="Baker S."/>
            <person name="Barry K."/>
            <person name="Bills G."/>
            <person name="Bluhm B."/>
            <person name="Cannon C."/>
            <person name="Castanera R."/>
            <person name="Culley D."/>
            <person name="Daum C."/>
            <person name="Ezra D."/>
            <person name="Gonzalez J."/>
            <person name="Henrissat B."/>
            <person name="Kuo A."/>
            <person name="Liang C."/>
            <person name="Lipzen A."/>
            <person name="Lutzoni F."/>
            <person name="Magnuson J."/>
            <person name="Mondo S."/>
            <person name="Nolan M."/>
            <person name="Ohm R."/>
            <person name="Pangilinan J."/>
            <person name="Park H.-J."/>
            <person name="Ramirez L."/>
            <person name="Alfaro M."/>
            <person name="Sun H."/>
            <person name="Tritt A."/>
            <person name="Yoshinaga Y."/>
            <person name="Zwiers L.-H."/>
            <person name="Turgeon B."/>
            <person name="Goodwin S."/>
            <person name="Spatafora J."/>
            <person name="Crous P."/>
            <person name="Grigoriev I."/>
        </authorList>
    </citation>
    <scope>NUCLEOTIDE SEQUENCE</scope>
    <source>
        <strain evidence="14">CBS 115976</strain>
    </source>
</reference>
<keyword evidence="7" id="KW-0010">Activator</keyword>
<dbReference type="OrthoDB" id="20828at2759"/>
<evidence type="ECO:0000256" key="7">
    <source>
        <dbReference type="ARBA" id="ARBA00023159"/>
    </source>
</evidence>
<evidence type="ECO:0000256" key="8">
    <source>
        <dbReference type="ARBA" id="ARBA00023163"/>
    </source>
</evidence>
<evidence type="ECO:0000259" key="13">
    <source>
        <dbReference type="SMART" id="SM01281"/>
    </source>
</evidence>
<dbReference type="Pfam" id="PF09497">
    <property type="entry name" value="Med12"/>
    <property type="match status" value="1"/>
</dbReference>
<evidence type="ECO:0000256" key="6">
    <source>
        <dbReference type="ARBA" id="ARBA00023015"/>
    </source>
</evidence>
<comment type="subunit">
    <text evidence="3">Component of the SRB8-11 complex, which itself associates with the Mediator complex.</text>
</comment>